<dbReference type="Proteomes" id="UP001320706">
    <property type="component" value="Unassembled WGS sequence"/>
</dbReference>
<name>A0ACC3SDR2_9PEZI</name>
<proteinExistence type="predicted"/>
<accession>A0ACC3SDR2</accession>
<reference evidence="1" key="1">
    <citation type="submission" date="2024-02" db="EMBL/GenBank/DDBJ databases">
        <title>Metagenome Assembled Genome of Zalaria obscura JY119.</title>
        <authorList>
            <person name="Vighnesh L."/>
            <person name="Jagadeeshwari U."/>
            <person name="Venkata Ramana C."/>
            <person name="Sasikala C."/>
        </authorList>
    </citation>
    <scope>NUCLEOTIDE SEQUENCE</scope>
    <source>
        <strain evidence="1">JY119</strain>
    </source>
</reference>
<comment type="caution">
    <text evidence="1">The sequence shown here is derived from an EMBL/GenBank/DDBJ whole genome shotgun (WGS) entry which is preliminary data.</text>
</comment>
<sequence length="506" mass="54296">MRSFKQTVLPLAVTLLSAVDTADAFWRMPCRSRTGLARLDPLMDPGTISDHAHVIHGGGSFGMDTVPTDLQGSSCTSCEVTQDKSAYWTPSLHFQYSNGTTVIVPQVGGMLAYYLLYGDDIQAFPAGFQMIAGDKRLRNFTWPVPDPPKSSWSGDEASQAALRQKALGFNCLNYEAAAEASLYRHFLPDKDYLDANCLDGLRLELMFPACWNGVDLDSSDHRSHVAYPTAVMGGTCPEGFETQLPSLFFETIWNTYAFAGEDGQFVLSNGDPTGYGYHGDFMMGWDEDFLQSAVDTCTNLSGEIQDCPLFDIQSDDDAAQCLFDVPDVLADDNPAGPRDGLPVSVPIQSGPEYATTYPVYGASDYSSATSKASSATTTSAASSSAVVPTLSYSSATSTVTDKYGGGILAAVSSSYVPDATYTSSAAASSEAASETPTTTVTVAPTAAQTAGNIVATSWITRGNEVIEMYVQEVEVTVTATSTPTAAAKHRRHLQQHVQRREKHARR</sequence>
<keyword evidence="2" id="KW-1185">Reference proteome</keyword>
<evidence type="ECO:0000313" key="2">
    <source>
        <dbReference type="Proteomes" id="UP001320706"/>
    </source>
</evidence>
<protein>
    <submittedName>
        <fullName evidence="1">Uncharacterized protein</fullName>
    </submittedName>
</protein>
<gene>
    <name evidence="1" type="ORF">M8818_005287</name>
</gene>
<organism evidence="1 2">
    <name type="scientific">Zalaria obscura</name>
    <dbReference type="NCBI Taxonomy" id="2024903"/>
    <lineage>
        <taxon>Eukaryota</taxon>
        <taxon>Fungi</taxon>
        <taxon>Dikarya</taxon>
        <taxon>Ascomycota</taxon>
        <taxon>Pezizomycotina</taxon>
        <taxon>Dothideomycetes</taxon>
        <taxon>Dothideomycetidae</taxon>
        <taxon>Dothideales</taxon>
        <taxon>Zalariaceae</taxon>
        <taxon>Zalaria</taxon>
    </lineage>
</organism>
<evidence type="ECO:0000313" key="1">
    <source>
        <dbReference type="EMBL" id="KAK8203396.1"/>
    </source>
</evidence>
<dbReference type="EMBL" id="JAMKPW020000030">
    <property type="protein sequence ID" value="KAK8203396.1"/>
    <property type="molecule type" value="Genomic_DNA"/>
</dbReference>